<accession>A0A6A6MYP5</accession>
<evidence type="ECO:0000313" key="3">
    <source>
        <dbReference type="EMBL" id="KAF2317247.1"/>
    </source>
</evidence>
<reference evidence="5 6" key="1">
    <citation type="journal article" date="2020" name="Mol. Plant">
        <title>The Chromosome-Based Rubber Tree Genome Provides New Insights into Spurge Genome Evolution and Rubber Biosynthesis.</title>
        <authorList>
            <person name="Liu J."/>
            <person name="Shi C."/>
            <person name="Shi C.C."/>
            <person name="Li W."/>
            <person name="Zhang Q.J."/>
            <person name="Zhang Y."/>
            <person name="Li K."/>
            <person name="Lu H.F."/>
            <person name="Shi C."/>
            <person name="Zhu S.T."/>
            <person name="Xiao Z.Y."/>
            <person name="Nan H."/>
            <person name="Yue Y."/>
            <person name="Zhu X.G."/>
            <person name="Wu Y."/>
            <person name="Hong X.N."/>
            <person name="Fan G.Y."/>
            <person name="Tong Y."/>
            <person name="Zhang D."/>
            <person name="Mao C.L."/>
            <person name="Liu Y.L."/>
            <person name="Hao S.J."/>
            <person name="Liu W.Q."/>
            <person name="Lv M.Q."/>
            <person name="Zhang H.B."/>
            <person name="Liu Y."/>
            <person name="Hu-Tang G.R."/>
            <person name="Wang J.P."/>
            <person name="Wang J.H."/>
            <person name="Sun Y.H."/>
            <person name="Ni S.B."/>
            <person name="Chen W.B."/>
            <person name="Zhang X.C."/>
            <person name="Jiao Y.N."/>
            <person name="Eichler E.E."/>
            <person name="Li G.H."/>
            <person name="Liu X."/>
            <person name="Gao L.Z."/>
        </authorList>
    </citation>
    <scope>NUCLEOTIDE SEQUENCE [LARGE SCALE GENOMIC DNA]</scope>
    <source>
        <strain evidence="6">cv. GT1</strain>
        <tissue evidence="5">Leaf</tissue>
    </source>
</reference>
<evidence type="ECO:0000313" key="6">
    <source>
        <dbReference type="Proteomes" id="UP000467840"/>
    </source>
</evidence>
<feature type="coiled-coil region" evidence="1">
    <location>
        <begin position="3"/>
        <end position="30"/>
    </location>
</feature>
<dbReference type="EMBL" id="JAAGAX010000004">
    <property type="protein sequence ID" value="KAF2317247.1"/>
    <property type="molecule type" value="Genomic_DNA"/>
</dbReference>
<dbReference type="Proteomes" id="UP000467840">
    <property type="component" value="Chromosome 6"/>
</dbReference>
<keyword evidence="6" id="KW-1185">Reference proteome</keyword>
<protein>
    <recommendedName>
        <fullName evidence="2">Retrotransposon gag domain-containing protein</fullName>
    </recommendedName>
</protein>
<sequence length="214" mass="24654">MPKTRMEGRMEQVERKVSTIEEAINAMRLDQEQRFSRMENMIAAMAKDKTTIVVGETSNLSTQTTLQGDTSTVKPTAITLLFEDAGTVAKKVDMPSFDGSDPIGWLARTHQWLRQRNPQLTWEQLQEELVQRYGDDLAENPYEHIATEKQTRTVAEYVDEFVARASQVPEMSDKQCLGYFLSGLKEDISVRLWSYDTVDLYRTIKLAREVEREH</sequence>
<evidence type="ECO:0000256" key="1">
    <source>
        <dbReference type="SAM" id="Coils"/>
    </source>
</evidence>
<comment type="caution">
    <text evidence="5">The sequence shown here is derived from an EMBL/GenBank/DDBJ whole genome shotgun (WGS) entry which is preliminary data.</text>
</comment>
<proteinExistence type="predicted"/>
<name>A0A6A6MYP5_HEVBR</name>
<dbReference type="Pfam" id="PF03732">
    <property type="entry name" value="Retrotrans_gag"/>
    <property type="match status" value="1"/>
</dbReference>
<dbReference type="AlphaFoldDB" id="A0A6A6MYP5"/>
<evidence type="ECO:0000259" key="2">
    <source>
        <dbReference type="Pfam" id="PF03732"/>
    </source>
</evidence>
<dbReference type="EMBL" id="JAAGAX010000004">
    <property type="protein sequence ID" value="KAF2317258.1"/>
    <property type="molecule type" value="Genomic_DNA"/>
</dbReference>
<organism evidence="5 6">
    <name type="scientific">Hevea brasiliensis</name>
    <name type="common">Para rubber tree</name>
    <name type="synonym">Siphonia brasiliensis</name>
    <dbReference type="NCBI Taxonomy" id="3981"/>
    <lineage>
        <taxon>Eukaryota</taxon>
        <taxon>Viridiplantae</taxon>
        <taxon>Streptophyta</taxon>
        <taxon>Embryophyta</taxon>
        <taxon>Tracheophyta</taxon>
        <taxon>Spermatophyta</taxon>
        <taxon>Magnoliopsida</taxon>
        <taxon>eudicotyledons</taxon>
        <taxon>Gunneridae</taxon>
        <taxon>Pentapetalae</taxon>
        <taxon>rosids</taxon>
        <taxon>fabids</taxon>
        <taxon>Malpighiales</taxon>
        <taxon>Euphorbiaceae</taxon>
        <taxon>Crotonoideae</taxon>
        <taxon>Micrandreae</taxon>
        <taxon>Hevea</taxon>
    </lineage>
</organism>
<feature type="domain" description="Retrotransposon gag" evidence="2">
    <location>
        <begin position="110"/>
        <end position="186"/>
    </location>
</feature>
<evidence type="ECO:0000313" key="4">
    <source>
        <dbReference type="EMBL" id="KAF2317258.1"/>
    </source>
</evidence>
<dbReference type="InterPro" id="IPR005162">
    <property type="entry name" value="Retrotrans_gag_dom"/>
</dbReference>
<gene>
    <name evidence="3" type="ORF">GH714_019018</name>
    <name evidence="4" type="ORF">GH714_019127</name>
    <name evidence="5" type="ORF">GH714_019351</name>
</gene>
<evidence type="ECO:0000313" key="5">
    <source>
        <dbReference type="EMBL" id="KAF2317283.1"/>
    </source>
</evidence>
<dbReference type="EMBL" id="JAAGAX010000004">
    <property type="protein sequence ID" value="KAF2317283.1"/>
    <property type="molecule type" value="Genomic_DNA"/>
</dbReference>
<keyword evidence="1" id="KW-0175">Coiled coil</keyword>